<evidence type="ECO:0008006" key="4">
    <source>
        <dbReference type="Google" id="ProtNLM"/>
    </source>
</evidence>
<sequence length="112" mass="12417">MKLVTRCKSCNKDIIIKSNAATRPDLQMQKGDEFQVNCLNCGNRETKHVNDIKAEANNVIILVGVAIGVIASAVLWVLYGALGTLGLAIPILFWYQQMDATKGFNSYMIKRK</sequence>
<dbReference type="RefSeq" id="WP_278005699.1">
    <property type="nucleotide sequence ID" value="NZ_JARSBN010000005.1"/>
</dbReference>
<evidence type="ECO:0000256" key="1">
    <source>
        <dbReference type="SAM" id="Phobius"/>
    </source>
</evidence>
<feature type="transmembrane region" description="Helical" evidence="1">
    <location>
        <begin position="60"/>
        <end position="93"/>
    </location>
</feature>
<organism evidence="2 3">
    <name type="scientific">Winogradskyella marincola</name>
    <dbReference type="NCBI Taxonomy" id="3037795"/>
    <lineage>
        <taxon>Bacteria</taxon>
        <taxon>Pseudomonadati</taxon>
        <taxon>Bacteroidota</taxon>
        <taxon>Flavobacteriia</taxon>
        <taxon>Flavobacteriales</taxon>
        <taxon>Flavobacteriaceae</taxon>
        <taxon>Winogradskyella</taxon>
    </lineage>
</organism>
<protein>
    <recommendedName>
        <fullName evidence="4">Cxxc_20_cxxc protein</fullName>
    </recommendedName>
</protein>
<dbReference type="Proteomes" id="UP001529085">
    <property type="component" value="Unassembled WGS sequence"/>
</dbReference>
<proteinExistence type="predicted"/>
<comment type="caution">
    <text evidence="2">The sequence shown here is derived from an EMBL/GenBank/DDBJ whole genome shotgun (WGS) entry which is preliminary data.</text>
</comment>
<keyword evidence="1" id="KW-0472">Membrane</keyword>
<evidence type="ECO:0000313" key="2">
    <source>
        <dbReference type="EMBL" id="MDG4716250.1"/>
    </source>
</evidence>
<name>A0ABT6G2P5_9FLAO</name>
<keyword evidence="1" id="KW-0812">Transmembrane</keyword>
<gene>
    <name evidence="2" type="ORF">P7122_10220</name>
</gene>
<keyword evidence="1" id="KW-1133">Transmembrane helix</keyword>
<reference evidence="2 3" key="1">
    <citation type="submission" date="2023-03" db="EMBL/GenBank/DDBJ databases">
        <title>Strain YYF002 represents a novel species in the genus Winogradskyella isolated from seawater.</title>
        <authorList>
            <person name="Fu Z.-Y."/>
        </authorList>
    </citation>
    <scope>NUCLEOTIDE SEQUENCE [LARGE SCALE GENOMIC DNA]</scope>
    <source>
        <strain evidence="2 3">YYF002</strain>
    </source>
</reference>
<dbReference type="EMBL" id="JARSBN010000005">
    <property type="protein sequence ID" value="MDG4716250.1"/>
    <property type="molecule type" value="Genomic_DNA"/>
</dbReference>
<keyword evidence="3" id="KW-1185">Reference proteome</keyword>
<accession>A0ABT6G2P5</accession>
<evidence type="ECO:0000313" key="3">
    <source>
        <dbReference type="Proteomes" id="UP001529085"/>
    </source>
</evidence>